<comment type="caution">
    <text evidence="1">The sequence shown here is derived from an EMBL/GenBank/DDBJ whole genome shotgun (WGS) entry which is preliminary data.</text>
</comment>
<name>A0A369J2V0_HYPMA</name>
<reference evidence="1" key="1">
    <citation type="submission" date="2018-04" db="EMBL/GenBank/DDBJ databases">
        <title>Whole genome sequencing of Hypsizygus marmoreus.</title>
        <authorList>
            <person name="Choi I.-G."/>
            <person name="Min B."/>
            <person name="Kim J.-G."/>
            <person name="Kim S."/>
            <person name="Oh Y.-L."/>
            <person name="Kong W.-S."/>
            <person name="Park H."/>
            <person name="Jeong J."/>
            <person name="Song E.-S."/>
        </authorList>
    </citation>
    <scope>NUCLEOTIDE SEQUENCE [LARGE SCALE GENOMIC DNA]</scope>
    <source>
        <strain evidence="1">51987-8</strain>
    </source>
</reference>
<keyword evidence="2" id="KW-1185">Reference proteome</keyword>
<gene>
    <name evidence="1" type="ORF">Hypma_016549</name>
</gene>
<dbReference type="Proteomes" id="UP000076154">
    <property type="component" value="Unassembled WGS sequence"/>
</dbReference>
<proteinExistence type="predicted"/>
<dbReference type="EMBL" id="LUEZ02000096">
    <property type="protein sequence ID" value="RDB14715.1"/>
    <property type="molecule type" value="Genomic_DNA"/>
</dbReference>
<organism evidence="1 2">
    <name type="scientific">Hypsizygus marmoreus</name>
    <name type="common">White beech mushroom</name>
    <name type="synonym">Agaricus marmoreus</name>
    <dbReference type="NCBI Taxonomy" id="39966"/>
    <lineage>
        <taxon>Eukaryota</taxon>
        <taxon>Fungi</taxon>
        <taxon>Dikarya</taxon>
        <taxon>Basidiomycota</taxon>
        <taxon>Agaricomycotina</taxon>
        <taxon>Agaricomycetes</taxon>
        <taxon>Agaricomycetidae</taxon>
        <taxon>Agaricales</taxon>
        <taxon>Tricholomatineae</taxon>
        <taxon>Lyophyllaceae</taxon>
        <taxon>Hypsizygus</taxon>
    </lineage>
</organism>
<sequence>MQKIVIRQLGAGKQGQAETLSNELSVIFSSSRPPMPFGTETAPVRTPLVAILGFQRTWFSFLEAEIPVG</sequence>
<accession>A0A369J2V0</accession>
<evidence type="ECO:0000313" key="2">
    <source>
        <dbReference type="Proteomes" id="UP000076154"/>
    </source>
</evidence>
<dbReference type="AlphaFoldDB" id="A0A369J2V0"/>
<protein>
    <submittedName>
        <fullName evidence="1">Uncharacterized protein</fullName>
    </submittedName>
</protein>
<dbReference type="InParanoid" id="A0A369J2V0"/>
<evidence type="ECO:0000313" key="1">
    <source>
        <dbReference type="EMBL" id="RDB14715.1"/>
    </source>
</evidence>